<dbReference type="STRING" id="63057.A0A2P5FVW9"/>
<dbReference type="GO" id="GO:0009904">
    <property type="term" value="P:chloroplast accumulation movement"/>
    <property type="evidence" value="ECO:0007669"/>
    <property type="project" value="TreeGrafter"/>
</dbReference>
<sequence length="574" mass="65373">MGEIDTNPIESVQTAISLFNEKGDQKKTRTTGSDECENERELESVLKDLASYKVQLEAKEAAYMQALLKLEHSQKKVDELSILVENSEIERDRYADECRDTRTRIDELESEAKEMADQLLETAEIREQLLRVLDELKASKGELLCKEREVDSAREAELKALTQVEEMEKALNEEREKSQGISKQVTELNEAILLLKAAAIEAQKERSTILSGKDAEMEVAQMALVQAKDRLGDMEREVGMMQELENEFVFKSLFGDILELKLREANEELILSQKSAANAIFELKLIREDLELRERKNLSQEALIEAFKMEVNEVKMELKSSDELASQLMFDVEMLTGDLQKAKAEIDELRRKETEAQVEIALLKSEIHKGRSKIAEAEAAEARAENTKSGLYLAVQLLAVEAESAKKENQMLKEAADDENDQENVSFENSPQIDELNTETEDRKDNSDAHITISKKDCESLNEKADRICVPEIENKQDLENLRKELDAAMAKVAEFRNRAEQATFRAEMAEKAKAAIEGQLRKWREERQKKKAALVALKGAREEHAPRDFNTSADENPTPTYHQPLFKLLNMKF</sequence>
<evidence type="ECO:0000313" key="6">
    <source>
        <dbReference type="Proteomes" id="UP000237000"/>
    </source>
</evidence>
<dbReference type="AlphaFoldDB" id="A0A2P5FVW9"/>
<feature type="region of interest" description="Disordered" evidence="4">
    <location>
        <begin position="412"/>
        <end position="448"/>
    </location>
</feature>
<dbReference type="InterPro" id="IPR008545">
    <property type="entry name" value="Web"/>
</dbReference>
<feature type="coiled-coil region" evidence="3">
    <location>
        <begin position="42"/>
        <end position="125"/>
    </location>
</feature>
<dbReference type="GO" id="GO:0009903">
    <property type="term" value="P:chloroplast avoidance movement"/>
    <property type="evidence" value="ECO:0007669"/>
    <property type="project" value="TreeGrafter"/>
</dbReference>
<dbReference type="PANTHER" id="PTHR32054">
    <property type="entry name" value="HEAVY CHAIN, PUTATIVE, EXPRESSED-RELATED-RELATED"/>
    <property type="match status" value="1"/>
</dbReference>
<dbReference type="OrthoDB" id="673185at2759"/>
<dbReference type="GO" id="GO:0005829">
    <property type="term" value="C:cytosol"/>
    <property type="evidence" value="ECO:0007669"/>
    <property type="project" value="TreeGrafter"/>
</dbReference>
<feature type="coiled-coil region" evidence="3">
    <location>
        <begin position="153"/>
        <end position="237"/>
    </location>
</feature>
<comment type="caution">
    <text evidence="5">The sequence shown here is derived from an EMBL/GenBank/DDBJ whole genome shotgun (WGS) entry which is preliminary data.</text>
</comment>
<dbReference type="EMBL" id="JXTC01000006">
    <property type="protein sequence ID" value="POO01934.1"/>
    <property type="molecule type" value="Genomic_DNA"/>
</dbReference>
<gene>
    <name evidence="5" type="ORF">TorRG33x02_022260</name>
</gene>
<feature type="region of interest" description="Disordered" evidence="4">
    <location>
        <begin position="538"/>
        <end position="563"/>
    </location>
</feature>
<dbReference type="InParanoid" id="A0A2P5FVW9"/>
<protein>
    <submittedName>
        <fullName evidence="5">WEB family</fullName>
    </submittedName>
</protein>
<evidence type="ECO:0000256" key="3">
    <source>
        <dbReference type="SAM" id="Coils"/>
    </source>
</evidence>
<proteinExistence type="inferred from homology"/>
<feature type="region of interest" description="Disordered" evidence="4">
    <location>
        <begin position="18"/>
        <end position="39"/>
    </location>
</feature>
<dbReference type="Pfam" id="PF05701">
    <property type="entry name" value="WEMBL"/>
    <property type="match status" value="1"/>
</dbReference>
<evidence type="ECO:0000313" key="5">
    <source>
        <dbReference type="EMBL" id="POO01934.1"/>
    </source>
</evidence>
<reference evidence="6" key="1">
    <citation type="submission" date="2016-06" db="EMBL/GenBank/DDBJ databases">
        <title>Parallel loss of symbiosis genes in relatives of nitrogen-fixing non-legume Parasponia.</title>
        <authorList>
            <person name="Van Velzen R."/>
            <person name="Holmer R."/>
            <person name="Bu F."/>
            <person name="Rutten L."/>
            <person name="Van Zeijl A."/>
            <person name="Liu W."/>
            <person name="Santuari L."/>
            <person name="Cao Q."/>
            <person name="Sharma T."/>
            <person name="Shen D."/>
            <person name="Roswanjaya Y."/>
            <person name="Wardhani T."/>
            <person name="Kalhor M.S."/>
            <person name="Jansen J."/>
            <person name="Van den Hoogen J."/>
            <person name="Gungor B."/>
            <person name="Hartog M."/>
            <person name="Hontelez J."/>
            <person name="Verver J."/>
            <person name="Yang W.-C."/>
            <person name="Schijlen E."/>
            <person name="Repin R."/>
            <person name="Schilthuizen M."/>
            <person name="Schranz E."/>
            <person name="Heidstra R."/>
            <person name="Miyata K."/>
            <person name="Fedorova E."/>
            <person name="Kohlen W."/>
            <person name="Bisseling T."/>
            <person name="Smit S."/>
            <person name="Geurts R."/>
        </authorList>
    </citation>
    <scope>NUCLEOTIDE SEQUENCE [LARGE SCALE GENOMIC DNA]</scope>
    <source>
        <strain evidence="6">cv. RG33-2</strain>
    </source>
</reference>
<organism evidence="5 6">
    <name type="scientific">Trema orientale</name>
    <name type="common">Charcoal tree</name>
    <name type="synonym">Celtis orientalis</name>
    <dbReference type="NCBI Taxonomy" id="63057"/>
    <lineage>
        <taxon>Eukaryota</taxon>
        <taxon>Viridiplantae</taxon>
        <taxon>Streptophyta</taxon>
        <taxon>Embryophyta</taxon>
        <taxon>Tracheophyta</taxon>
        <taxon>Spermatophyta</taxon>
        <taxon>Magnoliopsida</taxon>
        <taxon>eudicotyledons</taxon>
        <taxon>Gunneridae</taxon>
        <taxon>Pentapetalae</taxon>
        <taxon>rosids</taxon>
        <taxon>fabids</taxon>
        <taxon>Rosales</taxon>
        <taxon>Cannabaceae</taxon>
        <taxon>Trema</taxon>
    </lineage>
</organism>
<evidence type="ECO:0000256" key="4">
    <source>
        <dbReference type="SAM" id="MobiDB-lite"/>
    </source>
</evidence>
<feature type="coiled-coil region" evidence="3">
    <location>
        <begin position="472"/>
        <end position="534"/>
    </location>
</feature>
<dbReference type="Proteomes" id="UP000237000">
    <property type="component" value="Unassembled WGS sequence"/>
</dbReference>
<keyword evidence="2 3" id="KW-0175">Coiled coil</keyword>
<keyword evidence="6" id="KW-1185">Reference proteome</keyword>
<feature type="compositionally biased region" description="Polar residues" evidence="4">
    <location>
        <begin position="550"/>
        <end position="562"/>
    </location>
</feature>
<evidence type="ECO:0000256" key="2">
    <source>
        <dbReference type="ARBA" id="ARBA00023054"/>
    </source>
</evidence>
<comment type="similarity">
    <text evidence="1">Belongs to the WEB family.</text>
</comment>
<name>A0A2P5FVW9_TREOI</name>
<accession>A0A2P5FVW9</accession>
<dbReference type="PANTHER" id="PTHR32054:SF17">
    <property type="entry name" value="EXPRESSED PROTEIN"/>
    <property type="match status" value="1"/>
</dbReference>
<feature type="compositionally biased region" description="Polar residues" evidence="4">
    <location>
        <begin position="423"/>
        <end position="432"/>
    </location>
</feature>
<evidence type="ECO:0000256" key="1">
    <source>
        <dbReference type="ARBA" id="ARBA00005485"/>
    </source>
</evidence>